<keyword evidence="1" id="KW-0472">Membrane</keyword>
<dbReference type="Proteomes" id="UP000708208">
    <property type="component" value="Unassembled WGS sequence"/>
</dbReference>
<dbReference type="EMBL" id="CAJVCH010524836">
    <property type="protein sequence ID" value="CAG7821908.1"/>
    <property type="molecule type" value="Genomic_DNA"/>
</dbReference>
<feature type="transmembrane region" description="Helical" evidence="1">
    <location>
        <begin position="44"/>
        <end position="64"/>
    </location>
</feature>
<keyword evidence="3" id="KW-1185">Reference proteome</keyword>
<feature type="transmembrane region" description="Helical" evidence="1">
    <location>
        <begin position="76"/>
        <end position="94"/>
    </location>
</feature>
<evidence type="ECO:0000313" key="3">
    <source>
        <dbReference type="Proteomes" id="UP000708208"/>
    </source>
</evidence>
<sequence>MFVGHLKTGSVKPQEWNSLRVLLNLQVLNLFYDIVILTDDIKAAWGPIITGASFISLPYYSYTLRNMFKGTNITKSFLTALSIGSFLVFLLLAAEASAMLREFTASIRETKIRDITWSLKSRLDFHEHLLLVLNKLSNQVGLRGNGFTITYKFVGVVSTLSNLHILDIP</sequence>
<keyword evidence="1" id="KW-1133">Transmembrane helix</keyword>
<name>A0A8J2PG72_9HEXA</name>
<dbReference type="AlphaFoldDB" id="A0A8J2PG72"/>
<evidence type="ECO:0000256" key="1">
    <source>
        <dbReference type="SAM" id="Phobius"/>
    </source>
</evidence>
<organism evidence="2 3">
    <name type="scientific">Allacma fusca</name>
    <dbReference type="NCBI Taxonomy" id="39272"/>
    <lineage>
        <taxon>Eukaryota</taxon>
        <taxon>Metazoa</taxon>
        <taxon>Ecdysozoa</taxon>
        <taxon>Arthropoda</taxon>
        <taxon>Hexapoda</taxon>
        <taxon>Collembola</taxon>
        <taxon>Symphypleona</taxon>
        <taxon>Sminthuridae</taxon>
        <taxon>Allacma</taxon>
    </lineage>
</organism>
<reference evidence="2" key="1">
    <citation type="submission" date="2021-06" db="EMBL/GenBank/DDBJ databases">
        <authorList>
            <person name="Hodson N. C."/>
            <person name="Mongue J. A."/>
            <person name="Jaron S. K."/>
        </authorList>
    </citation>
    <scope>NUCLEOTIDE SEQUENCE</scope>
</reference>
<comment type="caution">
    <text evidence="2">The sequence shown here is derived from an EMBL/GenBank/DDBJ whole genome shotgun (WGS) entry which is preliminary data.</text>
</comment>
<evidence type="ECO:0000313" key="2">
    <source>
        <dbReference type="EMBL" id="CAG7821908.1"/>
    </source>
</evidence>
<gene>
    <name evidence="2" type="ORF">AFUS01_LOCUS32213</name>
</gene>
<proteinExistence type="predicted"/>
<keyword evidence="1" id="KW-0812">Transmembrane</keyword>
<protein>
    <submittedName>
        <fullName evidence="2">Uncharacterized protein</fullName>
    </submittedName>
</protein>
<accession>A0A8J2PG72</accession>